<organism evidence="1 2">
    <name type="scientific">Thauera aminoaromatica</name>
    <dbReference type="NCBI Taxonomy" id="164330"/>
    <lineage>
        <taxon>Bacteria</taxon>
        <taxon>Pseudomonadati</taxon>
        <taxon>Pseudomonadota</taxon>
        <taxon>Betaproteobacteria</taxon>
        <taxon>Rhodocyclales</taxon>
        <taxon>Zoogloeaceae</taxon>
        <taxon>Thauera</taxon>
    </lineage>
</organism>
<comment type="caution">
    <text evidence="1">The sequence shown here is derived from an EMBL/GenBank/DDBJ whole genome shotgun (WGS) entry which is preliminary data.</text>
</comment>
<proteinExistence type="predicted"/>
<name>A0A5C7S6G5_THASP</name>
<reference evidence="1 2" key="1">
    <citation type="submission" date="2018-09" db="EMBL/GenBank/DDBJ databases">
        <title>Metagenome Assembled Genomes from an Advanced Water Purification Facility.</title>
        <authorList>
            <person name="Stamps B.W."/>
            <person name="Spear J.R."/>
        </authorList>
    </citation>
    <scope>NUCLEOTIDE SEQUENCE [LARGE SCALE GENOMIC DNA]</scope>
    <source>
        <strain evidence="1">Bin_27_1</strain>
    </source>
</reference>
<dbReference type="Proteomes" id="UP000321192">
    <property type="component" value="Unassembled WGS sequence"/>
</dbReference>
<accession>A0A5C7S6G5</accession>
<evidence type="ECO:0000313" key="1">
    <source>
        <dbReference type="EMBL" id="TXH79508.1"/>
    </source>
</evidence>
<gene>
    <name evidence="1" type="ORF">E6Q80_20290</name>
</gene>
<evidence type="ECO:0000313" key="2">
    <source>
        <dbReference type="Proteomes" id="UP000321192"/>
    </source>
</evidence>
<protein>
    <submittedName>
        <fullName evidence="1">Uncharacterized protein</fullName>
    </submittedName>
</protein>
<dbReference type="EMBL" id="SSFD01000345">
    <property type="protein sequence ID" value="TXH79508.1"/>
    <property type="molecule type" value="Genomic_DNA"/>
</dbReference>
<sequence length="132" mass="15030">MNHSTRPNNEFLMFVRALRDELMSMSDEDVLASSDLEQLRARRARMLQDAKKEAGRRRLAAAKARLQSSKAGTAAVERIDPTEARQYIARAANDERYTLVARQLGEGLSDEEAVRLYRQMRSLEQGQSEDES</sequence>
<dbReference type="RefSeq" id="WP_276661697.1">
    <property type="nucleotide sequence ID" value="NZ_SSFD01000345.1"/>
</dbReference>
<dbReference type="AlphaFoldDB" id="A0A5C7S6G5"/>